<keyword evidence="2" id="KW-1185">Reference proteome</keyword>
<dbReference type="RefSeq" id="WP_316682788.1">
    <property type="nucleotide sequence ID" value="NZ_CATZLL010000022.1"/>
</dbReference>
<proteinExistence type="predicted"/>
<gene>
    <name evidence="1" type="ORF">LMG18101_05008</name>
</gene>
<sequence>MTTPRFSFGARAIGDADFAAIALFVVVRHFWLMGEYAGRVDVWGTQAMTKTWLQKQVELLTAWESLQTPD</sequence>
<evidence type="ECO:0000313" key="1">
    <source>
        <dbReference type="EMBL" id="CAJ0822443.1"/>
    </source>
</evidence>
<comment type="caution">
    <text evidence="1">The sequence shown here is derived from an EMBL/GenBank/DDBJ whole genome shotgun (WGS) entry which is preliminary data.</text>
</comment>
<organism evidence="1 2">
    <name type="scientific">Ralstonia flaminis</name>
    <dbReference type="NCBI Taxonomy" id="3058597"/>
    <lineage>
        <taxon>Bacteria</taxon>
        <taxon>Pseudomonadati</taxon>
        <taxon>Pseudomonadota</taxon>
        <taxon>Betaproteobacteria</taxon>
        <taxon>Burkholderiales</taxon>
        <taxon>Burkholderiaceae</taxon>
        <taxon>Ralstonia</taxon>
    </lineage>
</organism>
<protein>
    <submittedName>
        <fullName evidence="1">Uncharacterized protein</fullName>
    </submittedName>
</protein>
<reference evidence="1 2" key="1">
    <citation type="submission" date="2023-07" db="EMBL/GenBank/DDBJ databases">
        <authorList>
            <person name="Peeters C."/>
        </authorList>
    </citation>
    <scope>NUCLEOTIDE SEQUENCE [LARGE SCALE GENOMIC DNA]</scope>
    <source>
        <strain evidence="1 2">LMG 18101</strain>
    </source>
</reference>
<dbReference type="Proteomes" id="UP001189757">
    <property type="component" value="Unassembled WGS sequence"/>
</dbReference>
<dbReference type="EMBL" id="CATZLL010000022">
    <property type="protein sequence ID" value="CAJ0822443.1"/>
    <property type="molecule type" value="Genomic_DNA"/>
</dbReference>
<evidence type="ECO:0000313" key="2">
    <source>
        <dbReference type="Proteomes" id="UP001189757"/>
    </source>
</evidence>
<name>A0ABM9KDF5_9RALS</name>
<accession>A0ABM9KDF5</accession>